<evidence type="ECO:0000313" key="2">
    <source>
        <dbReference type="EMBL" id="MDA0162992.1"/>
    </source>
</evidence>
<dbReference type="AlphaFoldDB" id="A0A9X3S327"/>
<evidence type="ECO:0000256" key="1">
    <source>
        <dbReference type="SAM" id="Phobius"/>
    </source>
</evidence>
<keyword evidence="1" id="KW-0472">Membrane</keyword>
<dbReference type="EMBL" id="JAPDOD010000022">
    <property type="protein sequence ID" value="MDA0162992.1"/>
    <property type="molecule type" value="Genomic_DNA"/>
</dbReference>
<accession>A0A9X3S327</accession>
<name>A0A9X3S327_9ACTN</name>
<gene>
    <name evidence="2" type="ORF">OM076_22155</name>
</gene>
<keyword evidence="1" id="KW-1133">Transmembrane helix</keyword>
<dbReference type="Proteomes" id="UP001149140">
    <property type="component" value="Unassembled WGS sequence"/>
</dbReference>
<protein>
    <submittedName>
        <fullName evidence="2">Uncharacterized protein</fullName>
    </submittedName>
</protein>
<comment type="caution">
    <text evidence="2">The sequence shown here is derived from an EMBL/GenBank/DDBJ whole genome shotgun (WGS) entry which is preliminary data.</text>
</comment>
<keyword evidence="3" id="KW-1185">Reference proteome</keyword>
<keyword evidence="1" id="KW-0812">Transmembrane</keyword>
<evidence type="ECO:0000313" key="3">
    <source>
        <dbReference type="Proteomes" id="UP001149140"/>
    </source>
</evidence>
<feature type="transmembrane region" description="Helical" evidence="1">
    <location>
        <begin position="31"/>
        <end position="54"/>
    </location>
</feature>
<reference evidence="2" key="1">
    <citation type="submission" date="2022-10" db="EMBL/GenBank/DDBJ databases">
        <title>The WGS of Solirubrobacter ginsenosidimutans DSM 21036.</title>
        <authorList>
            <person name="Jiang Z."/>
        </authorList>
    </citation>
    <scope>NUCLEOTIDE SEQUENCE</scope>
    <source>
        <strain evidence="2">DSM 21036</strain>
    </source>
</reference>
<organism evidence="2 3">
    <name type="scientific">Solirubrobacter ginsenosidimutans</name>
    <dbReference type="NCBI Taxonomy" id="490573"/>
    <lineage>
        <taxon>Bacteria</taxon>
        <taxon>Bacillati</taxon>
        <taxon>Actinomycetota</taxon>
        <taxon>Thermoleophilia</taxon>
        <taxon>Solirubrobacterales</taxon>
        <taxon>Solirubrobacteraceae</taxon>
        <taxon>Solirubrobacter</taxon>
    </lineage>
</organism>
<dbReference type="RefSeq" id="WP_270042233.1">
    <property type="nucleotide sequence ID" value="NZ_JAPDOD010000022.1"/>
</dbReference>
<proteinExistence type="predicted"/>
<sequence>MADHPLDVLERRLEEAARRQLATPPRRSRRFLFLAAVLATFTAGGAAFAVTSLLPTGSPVAYRLGKPAPGKGYGTPVDGSVRMLTDSVKDPVGGLPWGLRSFATTRGYTCLQVGRVQDGKLGFVGRDRMFHELRPGVVTNPTQCVADDGAGHGFLALHYTALPAGADPLNCSTTPLTARSGLSACRTAELRSVDLGLLGASATALTARGGAKVDLLGPDRGYLLVGKGRAPQVKTVHGGAIMIVDDSRAALTPSSPKLTRVDYGARTCRVTTTTDPRGSCGDPPGFVPIPKPGNVDVRASVHARFIGAHALRIRFRAPVAVTGANAAYNVLVRLPHCDTSTAVGTDVEHNVAVGETVVKDIAVGSGCNGRYRVVVSYRSRRPYPRPGSSGLRYPGKIVDRVTVTKP</sequence>